<evidence type="ECO:0000313" key="2">
    <source>
        <dbReference type="Proteomes" id="UP000435243"/>
    </source>
</evidence>
<sequence>MVQSFKERMKDHDYGQMHLLAISLMQSNRKVPWYDAHFLRSFEIAKQYLQLVRPDRLDEFIAGFAPIRTPADFTVKKVRDLFPGELQAEMRAIVAGLKEQQLEKHELASFGRHVVHDHPFFLDLQRQILPRVSELAGQEVEAGYNFLSLYGNAGRCEPHMDEPVSMYTLDYCIDQEGDWPIYFSRVVDWPGAAELQNWNPEEVLRDPSMDFRAEVIQPNEAILFAGSSQWHYRKAMPPGGYCNLLFFHYFPAGCSDLITPTGWARYFDIPEMEPLCDLFADFYSVSAGDQ</sequence>
<dbReference type="EMBL" id="WTYY01000003">
    <property type="protein sequence ID" value="MXO88418.1"/>
    <property type="molecule type" value="Genomic_DNA"/>
</dbReference>
<proteinExistence type="predicted"/>
<protein>
    <submittedName>
        <fullName evidence="1">Uncharacterized protein</fullName>
    </submittedName>
</protein>
<comment type="caution">
    <text evidence="1">The sequence shown here is derived from an EMBL/GenBank/DDBJ whole genome shotgun (WGS) entry which is preliminary data.</text>
</comment>
<name>A0A844ZKW9_9SPHN</name>
<organism evidence="1 2">
    <name type="scientific">Alteraurantiacibacter aestuarii</name>
    <dbReference type="NCBI Taxonomy" id="650004"/>
    <lineage>
        <taxon>Bacteria</taxon>
        <taxon>Pseudomonadati</taxon>
        <taxon>Pseudomonadota</taxon>
        <taxon>Alphaproteobacteria</taxon>
        <taxon>Sphingomonadales</taxon>
        <taxon>Erythrobacteraceae</taxon>
        <taxon>Alteraurantiacibacter</taxon>
    </lineage>
</organism>
<accession>A0A844ZKW9</accession>
<dbReference type="Proteomes" id="UP000435243">
    <property type="component" value="Unassembled WGS sequence"/>
</dbReference>
<dbReference type="OrthoDB" id="7491517at2"/>
<dbReference type="AlphaFoldDB" id="A0A844ZKW9"/>
<dbReference type="RefSeq" id="WP_160590626.1">
    <property type="nucleotide sequence ID" value="NZ_BAAAFP010000001.1"/>
</dbReference>
<reference evidence="1 2" key="1">
    <citation type="submission" date="2019-12" db="EMBL/GenBank/DDBJ databases">
        <title>Genomic-based taxomic classification of the family Erythrobacteraceae.</title>
        <authorList>
            <person name="Xu L."/>
        </authorList>
    </citation>
    <scope>NUCLEOTIDE SEQUENCE [LARGE SCALE GENOMIC DNA]</scope>
    <source>
        <strain evidence="1 2">JCM 16339</strain>
    </source>
</reference>
<gene>
    <name evidence="1" type="ORF">GRI32_06660</name>
</gene>
<evidence type="ECO:0000313" key="1">
    <source>
        <dbReference type="EMBL" id="MXO88418.1"/>
    </source>
</evidence>
<keyword evidence="2" id="KW-1185">Reference proteome</keyword>